<evidence type="ECO:0000313" key="2">
    <source>
        <dbReference type="Proteomes" id="UP001056120"/>
    </source>
</evidence>
<dbReference type="Proteomes" id="UP001056120">
    <property type="component" value="Linkage Group LG17"/>
</dbReference>
<protein>
    <submittedName>
        <fullName evidence="1">Uncharacterized protein</fullName>
    </submittedName>
</protein>
<sequence>MRKTQGERGGRRRGGFNDGSRQELLGKDSVAQQWWLWSWHSSDIMVVVRLSGSRPDRERAEVGGWRRSDAAADVVAPCGARRRSNTTGNDGGSGER</sequence>
<accession>A0ACB9EUS9</accession>
<reference evidence="2" key="1">
    <citation type="journal article" date="2022" name="Mol. Ecol. Resour.">
        <title>The genomes of chicory, endive, great burdock and yacon provide insights into Asteraceae palaeo-polyploidization history and plant inulin production.</title>
        <authorList>
            <person name="Fan W."/>
            <person name="Wang S."/>
            <person name="Wang H."/>
            <person name="Wang A."/>
            <person name="Jiang F."/>
            <person name="Liu H."/>
            <person name="Zhao H."/>
            <person name="Xu D."/>
            <person name="Zhang Y."/>
        </authorList>
    </citation>
    <scope>NUCLEOTIDE SEQUENCE [LARGE SCALE GENOMIC DNA]</scope>
    <source>
        <strain evidence="2">cv. Yunnan</strain>
    </source>
</reference>
<keyword evidence="2" id="KW-1185">Reference proteome</keyword>
<gene>
    <name evidence="1" type="ORF">L1987_52886</name>
</gene>
<comment type="caution">
    <text evidence="1">The sequence shown here is derived from an EMBL/GenBank/DDBJ whole genome shotgun (WGS) entry which is preliminary data.</text>
</comment>
<name>A0ACB9EUS9_9ASTR</name>
<evidence type="ECO:0000313" key="1">
    <source>
        <dbReference type="EMBL" id="KAI3762456.1"/>
    </source>
</evidence>
<reference evidence="1 2" key="2">
    <citation type="journal article" date="2022" name="Mol. Ecol. Resour.">
        <title>The genomes of chicory, endive, great burdock and yacon provide insights into Asteraceae paleo-polyploidization history and plant inulin production.</title>
        <authorList>
            <person name="Fan W."/>
            <person name="Wang S."/>
            <person name="Wang H."/>
            <person name="Wang A."/>
            <person name="Jiang F."/>
            <person name="Liu H."/>
            <person name="Zhao H."/>
            <person name="Xu D."/>
            <person name="Zhang Y."/>
        </authorList>
    </citation>
    <scope>NUCLEOTIDE SEQUENCE [LARGE SCALE GENOMIC DNA]</scope>
    <source>
        <strain evidence="2">cv. Yunnan</strain>
        <tissue evidence="1">Leaves</tissue>
    </source>
</reference>
<dbReference type="EMBL" id="CM042034">
    <property type="protein sequence ID" value="KAI3762456.1"/>
    <property type="molecule type" value="Genomic_DNA"/>
</dbReference>
<organism evidence="1 2">
    <name type="scientific">Smallanthus sonchifolius</name>
    <dbReference type="NCBI Taxonomy" id="185202"/>
    <lineage>
        <taxon>Eukaryota</taxon>
        <taxon>Viridiplantae</taxon>
        <taxon>Streptophyta</taxon>
        <taxon>Embryophyta</taxon>
        <taxon>Tracheophyta</taxon>
        <taxon>Spermatophyta</taxon>
        <taxon>Magnoliopsida</taxon>
        <taxon>eudicotyledons</taxon>
        <taxon>Gunneridae</taxon>
        <taxon>Pentapetalae</taxon>
        <taxon>asterids</taxon>
        <taxon>campanulids</taxon>
        <taxon>Asterales</taxon>
        <taxon>Asteraceae</taxon>
        <taxon>Asteroideae</taxon>
        <taxon>Heliantheae alliance</taxon>
        <taxon>Millerieae</taxon>
        <taxon>Smallanthus</taxon>
    </lineage>
</organism>
<proteinExistence type="predicted"/>